<dbReference type="RefSeq" id="WP_208851424.1">
    <property type="nucleotide sequence ID" value="NZ_JAGGDJ010000083.1"/>
</dbReference>
<dbReference type="PANTHER" id="PTHR10907:SF47">
    <property type="entry name" value="REGUCALCIN"/>
    <property type="match status" value="1"/>
</dbReference>
<organism evidence="3 4">
    <name type="scientific">Paenibacillus artemisiicola</name>
    <dbReference type="NCBI Taxonomy" id="1172618"/>
    <lineage>
        <taxon>Bacteria</taxon>
        <taxon>Bacillati</taxon>
        <taxon>Bacillota</taxon>
        <taxon>Bacilli</taxon>
        <taxon>Bacillales</taxon>
        <taxon>Paenibacillaceae</taxon>
        <taxon>Paenibacillus</taxon>
    </lineage>
</organism>
<accession>A0ABS3WKQ7</accession>
<dbReference type="PANTHER" id="PTHR10907">
    <property type="entry name" value="REGUCALCIN"/>
    <property type="match status" value="1"/>
</dbReference>
<reference evidence="3 4" key="1">
    <citation type="submission" date="2021-03" db="EMBL/GenBank/DDBJ databases">
        <title>Paenibacillus artemisicola MWE-103 whole genome sequence.</title>
        <authorList>
            <person name="Ham Y.J."/>
        </authorList>
    </citation>
    <scope>NUCLEOTIDE SEQUENCE [LARGE SCALE GENOMIC DNA]</scope>
    <source>
        <strain evidence="3 4">MWE-103</strain>
    </source>
</reference>
<comment type="similarity">
    <text evidence="1">Belongs to the SMP-30/CGR1 family.</text>
</comment>
<comment type="caution">
    <text evidence="3">The sequence shown here is derived from an EMBL/GenBank/DDBJ whole genome shotgun (WGS) entry which is preliminary data.</text>
</comment>
<sequence>MTQMKAKQFAEAAELLLDAKAVLAEGPHWNAEQGKLYWVDIQGCAFGRLDIRSGADERFAIGKSVGAVVCDATDGETVYLTTRDGFERYDCRTGELTAVADPEADRPANRFNDGKCDAAGRFWAGTMEDAEVNVAGSLYVLDNDLACRKAHGDVGVSNGIAWNADETEMYYIDSMKGTVTAFDYDAAAGTIANPRIIIDFAAEEGAPDGMTIDAEGMLWIANWGGWQVSRWNPRTGEKLDAVYVPAAKATSCVFGGDALDVLYITTARIGLSPEQLAEQPNAGGIFTFRPGVRGTPTHPFRPRPKFR</sequence>
<dbReference type="InterPro" id="IPR011042">
    <property type="entry name" value="6-blade_b-propeller_TolB-like"/>
</dbReference>
<evidence type="ECO:0000256" key="1">
    <source>
        <dbReference type="ARBA" id="ARBA00008853"/>
    </source>
</evidence>
<proteinExistence type="inferred from homology"/>
<evidence type="ECO:0000259" key="2">
    <source>
        <dbReference type="Pfam" id="PF08450"/>
    </source>
</evidence>
<evidence type="ECO:0000313" key="3">
    <source>
        <dbReference type="EMBL" id="MBO7748906.1"/>
    </source>
</evidence>
<evidence type="ECO:0000313" key="4">
    <source>
        <dbReference type="Proteomes" id="UP000670947"/>
    </source>
</evidence>
<dbReference type="Pfam" id="PF08450">
    <property type="entry name" value="SGL"/>
    <property type="match status" value="1"/>
</dbReference>
<dbReference type="Proteomes" id="UP000670947">
    <property type="component" value="Unassembled WGS sequence"/>
</dbReference>
<dbReference type="EMBL" id="JAGGDJ010000083">
    <property type="protein sequence ID" value="MBO7748906.1"/>
    <property type="molecule type" value="Genomic_DNA"/>
</dbReference>
<protein>
    <submittedName>
        <fullName evidence="3">SMP-30/gluconolactonase/LRE family protein</fullName>
    </submittedName>
</protein>
<dbReference type="PRINTS" id="PR01790">
    <property type="entry name" value="SMP30FAMILY"/>
</dbReference>
<name>A0ABS3WKQ7_9BACL</name>
<dbReference type="Gene3D" id="2.120.10.30">
    <property type="entry name" value="TolB, C-terminal domain"/>
    <property type="match status" value="1"/>
</dbReference>
<dbReference type="InterPro" id="IPR013658">
    <property type="entry name" value="SGL"/>
</dbReference>
<gene>
    <name evidence="3" type="ORF">I8J29_32510</name>
</gene>
<keyword evidence="4" id="KW-1185">Reference proteome</keyword>
<feature type="domain" description="SMP-30/Gluconolactonase/LRE-like region" evidence="2">
    <location>
        <begin position="23"/>
        <end position="268"/>
    </location>
</feature>
<dbReference type="SUPFAM" id="SSF63829">
    <property type="entry name" value="Calcium-dependent phosphotriesterase"/>
    <property type="match status" value="1"/>
</dbReference>
<dbReference type="InterPro" id="IPR005511">
    <property type="entry name" value="SMP-30"/>
</dbReference>